<dbReference type="PANTHER" id="PTHR24198">
    <property type="entry name" value="ANKYRIN REPEAT AND PROTEIN KINASE DOMAIN-CONTAINING PROTEIN"/>
    <property type="match status" value="1"/>
</dbReference>
<dbReference type="CDD" id="cd18303">
    <property type="entry name" value="BTB_POZ_Rank-5"/>
    <property type="match status" value="1"/>
</dbReference>
<dbReference type="OrthoDB" id="2306477at2759"/>
<dbReference type="SMART" id="SM00248">
    <property type="entry name" value="ANK"/>
    <property type="match status" value="23"/>
</dbReference>
<dbReference type="Gene3D" id="1.25.40.20">
    <property type="entry name" value="Ankyrin repeat-containing domain"/>
    <property type="match status" value="5"/>
</dbReference>
<evidence type="ECO:0000256" key="3">
    <source>
        <dbReference type="ARBA" id="ARBA00022537"/>
    </source>
</evidence>
<evidence type="ECO:0000256" key="9">
    <source>
        <dbReference type="ARBA" id="ARBA00023043"/>
    </source>
</evidence>
<feature type="repeat" description="ANK" evidence="11">
    <location>
        <begin position="639"/>
        <end position="671"/>
    </location>
</feature>
<dbReference type="InterPro" id="IPR049763">
    <property type="entry name" value="ANKFY1_BACK"/>
</dbReference>
<dbReference type="EMBL" id="JABSTR010001252">
    <property type="protein sequence ID" value="KAH9383811.1"/>
    <property type="molecule type" value="Genomic_DNA"/>
</dbReference>
<dbReference type="Pfam" id="PF00651">
    <property type="entry name" value="BTB"/>
    <property type="match status" value="1"/>
</dbReference>
<feature type="repeat" description="ANK" evidence="11">
    <location>
        <begin position="1030"/>
        <end position="1062"/>
    </location>
</feature>
<keyword evidence="8" id="KW-0800">Toxin</keyword>
<keyword evidence="8" id="KW-0528">Neurotoxin</keyword>
<dbReference type="Pfam" id="PF00023">
    <property type="entry name" value="Ank"/>
    <property type="match status" value="1"/>
</dbReference>
<dbReference type="PROSITE" id="PS50088">
    <property type="entry name" value="ANK_REPEAT"/>
    <property type="match status" value="12"/>
</dbReference>
<dbReference type="VEuPathDB" id="VectorBase:HLOH_065054"/>
<dbReference type="InterPro" id="IPR011333">
    <property type="entry name" value="SKP1/BTB/POZ_sf"/>
</dbReference>
<evidence type="ECO:0000256" key="5">
    <source>
        <dbReference type="ARBA" id="ARBA00022737"/>
    </source>
</evidence>
<keyword evidence="10" id="KW-1053">Target membrane</keyword>
<dbReference type="AlphaFoldDB" id="A0A9J6H818"/>
<evidence type="ECO:0000256" key="10">
    <source>
        <dbReference type="ARBA" id="ARBA00023298"/>
    </source>
</evidence>
<feature type="repeat" description="ANK" evidence="11">
    <location>
        <begin position="484"/>
        <end position="516"/>
    </location>
</feature>
<keyword evidence="13" id="KW-0175">Coiled coil</keyword>
<organism evidence="16 17">
    <name type="scientific">Haemaphysalis longicornis</name>
    <name type="common">Bush tick</name>
    <dbReference type="NCBI Taxonomy" id="44386"/>
    <lineage>
        <taxon>Eukaryota</taxon>
        <taxon>Metazoa</taxon>
        <taxon>Ecdysozoa</taxon>
        <taxon>Arthropoda</taxon>
        <taxon>Chelicerata</taxon>
        <taxon>Arachnida</taxon>
        <taxon>Acari</taxon>
        <taxon>Parasitiformes</taxon>
        <taxon>Ixodida</taxon>
        <taxon>Ixodoidea</taxon>
        <taxon>Ixodidae</taxon>
        <taxon>Haemaphysalinae</taxon>
        <taxon>Haemaphysalis</taxon>
    </lineage>
</organism>
<keyword evidence="3" id="KW-1052">Target cell membrane</keyword>
<keyword evidence="7" id="KW-0862">Zinc</keyword>
<dbReference type="Pfam" id="PF01363">
    <property type="entry name" value="FYVE"/>
    <property type="match status" value="1"/>
</dbReference>
<keyword evidence="5" id="KW-0677">Repeat</keyword>
<keyword evidence="4" id="KW-0479">Metal-binding</keyword>
<dbReference type="CDD" id="cd15728">
    <property type="entry name" value="FYVE_ANFY1"/>
    <property type="match status" value="1"/>
</dbReference>
<feature type="coiled-coil region" evidence="13">
    <location>
        <begin position="22"/>
        <end position="49"/>
    </location>
</feature>
<dbReference type="SUPFAM" id="SSF48403">
    <property type="entry name" value="Ankyrin repeat"/>
    <property type="match status" value="3"/>
</dbReference>
<evidence type="ECO:0000256" key="11">
    <source>
        <dbReference type="PROSITE-ProRule" id="PRU00023"/>
    </source>
</evidence>
<dbReference type="GO" id="GO:0044231">
    <property type="term" value="C:host cell presynaptic membrane"/>
    <property type="evidence" value="ECO:0007669"/>
    <property type="project" value="UniProtKB-KW"/>
</dbReference>
<dbReference type="InterPro" id="IPR049765">
    <property type="entry name" value="ANFY1_BTB_POZ"/>
</dbReference>
<dbReference type="InterPro" id="IPR036770">
    <property type="entry name" value="Ankyrin_rpt-contain_sf"/>
</dbReference>
<keyword evidence="9 11" id="KW-0040">ANK repeat</keyword>
<evidence type="ECO:0000256" key="4">
    <source>
        <dbReference type="ARBA" id="ARBA00022723"/>
    </source>
</evidence>
<dbReference type="Gene3D" id="3.30.710.10">
    <property type="entry name" value="Potassium Channel Kv1.1, Chain A"/>
    <property type="match status" value="1"/>
</dbReference>
<dbReference type="InterPro" id="IPR011011">
    <property type="entry name" value="Znf_FYVE_PHD"/>
</dbReference>
<evidence type="ECO:0000256" key="1">
    <source>
        <dbReference type="ARBA" id="ARBA00004175"/>
    </source>
</evidence>
<evidence type="ECO:0000256" key="13">
    <source>
        <dbReference type="SAM" id="Coils"/>
    </source>
</evidence>
<evidence type="ECO:0000256" key="2">
    <source>
        <dbReference type="ARBA" id="ARBA00022483"/>
    </source>
</evidence>
<dbReference type="SMART" id="SM00064">
    <property type="entry name" value="FYVE"/>
    <property type="match status" value="1"/>
</dbReference>
<evidence type="ECO:0000256" key="12">
    <source>
        <dbReference type="PROSITE-ProRule" id="PRU00091"/>
    </source>
</evidence>
<keyword evidence="17" id="KW-1185">Reference proteome</keyword>
<feature type="repeat" description="ANK" evidence="11">
    <location>
        <begin position="756"/>
        <end position="788"/>
    </location>
</feature>
<evidence type="ECO:0000259" key="15">
    <source>
        <dbReference type="PROSITE" id="PS50178"/>
    </source>
</evidence>
<feature type="domain" description="FYVE-type" evidence="15">
    <location>
        <begin position="1100"/>
        <end position="1160"/>
    </location>
</feature>
<dbReference type="CDD" id="cd18501">
    <property type="entry name" value="BACK_ANKFY1_Rank5"/>
    <property type="match status" value="1"/>
</dbReference>
<comment type="caution">
    <text evidence="16">The sequence shown here is derived from an EMBL/GenBank/DDBJ whole genome shotgun (WGS) entry which is preliminary data.</text>
</comment>
<dbReference type="PROSITE" id="PS50178">
    <property type="entry name" value="ZF_FYVE"/>
    <property type="match status" value="1"/>
</dbReference>
<dbReference type="Proteomes" id="UP000821853">
    <property type="component" value="Unassembled WGS sequence"/>
</dbReference>
<dbReference type="GO" id="GO:0044218">
    <property type="term" value="C:other organism cell membrane"/>
    <property type="evidence" value="ECO:0007669"/>
    <property type="project" value="UniProtKB-KW"/>
</dbReference>
<evidence type="ECO:0000259" key="14">
    <source>
        <dbReference type="PROSITE" id="PS50097"/>
    </source>
</evidence>
<feature type="repeat" description="ANK" evidence="11">
    <location>
        <begin position="451"/>
        <end position="483"/>
    </location>
</feature>
<feature type="repeat" description="ANK" evidence="11">
    <location>
        <begin position="892"/>
        <end position="924"/>
    </location>
</feature>
<dbReference type="InterPro" id="IPR017455">
    <property type="entry name" value="Znf_FYVE-rel"/>
</dbReference>
<proteinExistence type="predicted"/>
<evidence type="ECO:0000256" key="8">
    <source>
        <dbReference type="ARBA" id="ARBA00023028"/>
    </source>
</evidence>
<feature type="repeat" description="ANK" evidence="11">
    <location>
        <begin position="270"/>
        <end position="302"/>
    </location>
</feature>
<evidence type="ECO:0000256" key="6">
    <source>
        <dbReference type="ARBA" id="ARBA00022771"/>
    </source>
</evidence>
<reference evidence="16 17" key="1">
    <citation type="journal article" date="2020" name="Cell">
        <title>Large-Scale Comparative Analyses of Tick Genomes Elucidate Their Genetic Diversity and Vector Capacities.</title>
        <authorList>
            <consortium name="Tick Genome and Microbiome Consortium (TIGMIC)"/>
            <person name="Jia N."/>
            <person name="Wang J."/>
            <person name="Shi W."/>
            <person name="Du L."/>
            <person name="Sun Y."/>
            <person name="Zhan W."/>
            <person name="Jiang J.F."/>
            <person name="Wang Q."/>
            <person name="Zhang B."/>
            <person name="Ji P."/>
            <person name="Bell-Sakyi L."/>
            <person name="Cui X.M."/>
            <person name="Yuan T.T."/>
            <person name="Jiang B.G."/>
            <person name="Yang W.F."/>
            <person name="Lam T.T."/>
            <person name="Chang Q.C."/>
            <person name="Ding S.J."/>
            <person name="Wang X.J."/>
            <person name="Zhu J.G."/>
            <person name="Ruan X.D."/>
            <person name="Zhao L."/>
            <person name="Wei J.T."/>
            <person name="Ye R.Z."/>
            <person name="Que T.C."/>
            <person name="Du C.H."/>
            <person name="Zhou Y.H."/>
            <person name="Cheng J.X."/>
            <person name="Dai P.F."/>
            <person name="Guo W.B."/>
            <person name="Han X.H."/>
            <person name="Huang E.J."/>
            <person name="Li L.F."/>
            <person name="Wei W."/>
            <person name="Gao Y.C."/>
            <person name="Liu J.Z."/>
            <person name="Shao H.Z."/>
            <person name="Wang X."/>
            <person name="Wang C.C."/>
            <person name="Yang T.C."/>
            <person name="Huo Q.B."/>
            <person name="Li W."/>
            <person name="Chen H.Y."/>
            <person name="Chen S.E."/>
            <person name="Zhou L.G."/>
            <person name="Ni X.B."/>
            <person name="Tian J.H."/>
            <person name="Sheng Y."/>
            <person name="Liu T."/>
            <person name="Pan Y.S."/>
            <person name="Xia L.Y."/>
            <person name="Li J."/>
            <person name="Zhao F."/>
            <person name="Cao W.C."/>
        </authorList>
    </citation>
    <scope>NUCLEOTIDE SEQUENCE [LARGE SCALE GENOMIC DNA]</scope>
    <source>
        <strain evidence="16">HaeL-2018</strain>
    </source>
</reference>
<accession>A0A9J6H818</accession>
<dbReference type="PROSITE" id="PS50297">
    <property type="entry name" value="ANK_REP_REGION"/>
    <property type="match status" value="6"/>
</dbReference>
<feature type="repeat" description="ANK" evidence="11">
    <location>
        <begin position="925"/>
        <end position="957"/>
    </location>
</feature>
<feature type="repeat" description="ANK" evidence="11">
    <location>
        <begin position="789"/>
        <end position="814"/>
    </location>
</feature>
<dbReference type="PROSITE" id="PS50097">
    <property type="entry name" value="BTB"/>
    <property type="match status" value="1"/>
</dbReference>
<dbReference type="Pfam" id="PF12796">
    <property type="entry name" value="Ank_2"/>
    <property type="match status" value="6"/>
</dbReference>
<feature type="domain" description="BTB" evidence="14">
    <location>
        <begin position="83"/>
        <end position="145"/>
    </location>
</feature>
<evidence type="ECO:0000256" key="7">
    <source>
        <dbReference type="ARBA" id="ARBA00022833"/>
    </source>
</evidence>
<keyword evidence="2" id="KW-0268">Exocytosis</keyword>
<dbReference type="Gene3D" id="3.30.40.10">
    <property type="entry name" value="Zinc/RING finger domain, C3HC4 (zinc finger)"/>
    <property type="match status" value="1"/>
</dbReference>
<dbReference type="SUPFAM" id="SSF57903">
    <property type="entry name" value="FYVE/PHD zinc finger"/>
    <property type="match status" value="1"/>
</dbReference>
<comment type="subcellular location">
    <subcellularLocation>
        <location evidence="1">Target cell membrane</location>
    </subcellularLocation>
</comment>
<dbReference type="InterPro" id="IPR000210">
    <property type="entry name" value="BTB/POZ_dom"/>
</dbReference>
<sequence>MGLARVGFYETLPITFPSPLEVAKLQRHLSLLREEYVKLQARYADVERKYNVAVAASGSAESDSFASRLLSTVSGLFDQALYSDLTVQLNGKSVRAHRFVLSCRSNTWGVGNLTDVDTLDLTDIEPDVGLVLLRWVYTDQMEAGLRDSFLLDLMKTAKRFSLEGLVNRCEEALMSSVNVKNCVRYYQMADEIGARRLQHHCSELISNHWNDFGSEDFAHMSAPLLYSMFKAKTRYPLHTAIRTHREDVVFLYLIEFDAQLPGKLNELDDAGQLPLDLALSSRQESIASTLLNYRADVNATDFRGHTLLHKAIERGDEFSALFLVEHKASIDLAVPLEKATPLHMVAGFETGHESAEGMVRVAACLLKHGADTNAQDSNGNTPIHRSIGAKNTGVFGLLLESSAINLELRNNDQHTPLGFSLHSCPAPYNKESFAGRLADRGASLDAVSRITGDSQLHLVARAGNEEAGIFLAERGAQCNLSNNKGETPLHAACQAGLSRLVQTLLDHGADPNKQTLGSAGDDDDARYLETPLHQAVFNKHIDAVRSILQHKARAVQTPGAGLLIANLNLKNSRDETALSLALELGLHDVARELLGAGASLDVVDAEGLSLLHRAILHQDTAGALFLLDQGADLNLRTQEQESPLQLAIRRHLPAVVKALCERGADMTVAGEASTCKSALWIALEGGQEDVASVLVQYGCDTDCWSEGPGGCYQTLLHRAIDENNDSVACFLIRSGCDLNSPRRPGPHGEGDEEAFDGQTPLHLSCAWSLEPVVQTLIEHNADVNAQDAEGKTPLHVAITNQNSVIISLLLAHPAINLSLRDKQGLTPFAMAMTTRNNRAAETIIAREPTAPEQYDNRGRNFLHVAIQKSDIESVLFLLSIHVNIHSRTQDALQLTPLHLAVEAGSEMIVRNLILAGANVNDLTLQKQTALHLAAAKDHSAICSVLIENNINYDLADSGINNALHIACLKGHLATCRVLLTESRINAEAVNMRGQNPLHVLCQHGKENAAAIFELFLECMPQYPINKPDIEGNSPLLLAYMQGNGNLCRSLVRAGSCLGACNQAGVSIFNYQVATKQLLVRLLGNPPTCCAADFLPKEPPWSDGDICLECGNKFGIKTRKHHCRHCGRILCAKCSEKDIPILKFNLNKPVRVCGVCFDVLTTLLQPVAHCDAPQALVERGRGHRSHSCSGLQGGSVHERGREAIVLHTLCTEKYARLEAPLASSVGRASSYVVVTRYLYNFH</sequence>
<evidence type="ECO:0000313" key="17">
    <source>
        <dbReference type="Proteomes" id="UP000821853"/>
    </source>
</evidence>
<feature type="repeat" description="ANK" evidence="11">
    <location>
        <begin position="606"/>
        <end position="638"/>
    </location>
</feature>
<dbReference type="InterPro" id="IPR000306">
    <property type="entry name" value="Znf_FYVE"/>
</dbReference>
<feature type="repeat" description="ANK" evidence="11">
    <location>
        <begin position="573"/>
        <end position="605"/>
    </location>
</feature>
<dbReference type="PRINTS" id="PR01415">
    <property type="entry name" value="ANKYRIN"/>
</dbReference>
<dbReference type="SMART" id="SM00225">
    <property type="entry name" value="BTB"/>
    <property type="match status" value="1"/>
</dbReference>
<name>A0A9J6H818_HAELO</name>
<protein>
    <submittedName>
        <fullName evidence="16">Uncharacterized protein</fullName>
    </submittedName>
</protein>
<dbReference type="PANTHER" id="PTHR24198:SF191">
    <property type="entry name" value="RABANKYRIN-5-LIKE"/>
    <property type="match status" value="1"/>
</dbReference>
<keyword evidence="10" id="KW-0472">Membrane</keyword>
<dbReference type="InterPro" id="IPR002110">
    <property type="entry name" value="Ankyrin_rpt"/>
</dbReference>
<keyword evidence="6 12" id="KW-0863">Zinc-finger</keyword>
<dbReference type="GO" id="GO:0006887">
    <property type="term" value="P:exocytosis"/>
    <property type="evidence" value="ECO:0007669"/>
    <property type="project" value="UniProtKB-KW"/>
</dbReference>
<gene>
    <name evidence="16" type="ORF">HPB48_025581</name>
</gene>
<keyword evidence="8" id="KW-0638">Presynaptic neurotoxin</keyword>
<evidence type="ECO:0000313" key="16">
    <source>
        <dbReference type="EMBL" id="KAH9383811.1"/>
    </source>
</evidence>
<feature type="repeat" description="ANK" evidence="11">
    <location>
        <begin position="857"/>
        <end position="889"/>
    </location>
</feature>
<dbReference type="GO" id="GO:0008270">
    <property type="term" value="F:zinc ion binding"/>
    <property type="evidence" value="ECO:0007669"/>
    <property type="project" value="UniProtKB-KW"/>
</dbReference>
<dbReference type="InterPro" id="IPR049764">
    <property type="entry name" value="ANFY1_FYVE"/>
</dbReference>
<dbReference type="InterPro" id="IPR013083">
    <property type="entry name" value="Znf_RING/FYVE/PHD"/>
</dbReference>
<dbReference type="SUPFAM" id="SSF54695">
    <property type="entry name" value="POZ domain"/>
    <property type="match status" value="1"/>
</dbReference>
<dbReference type="FunFam" id="3.30.40.10:FF:000104">
    <property type="entry name" value="Ankyrin repeat and FYVE domain-containing 1"/>
    <property type="match status" value="1"/>
</dbReference>
<dbReference type="OMA" id="WGLEQVV"/>